<name>A0A0G1YF38_9BACT</name>
<feature type="transmembrane region" description="Helical" evidence="5">
    <location>
        <begin position="353"/>
        <end position="373"/>
    </location>
</feature>
<comment type="subcellular location">
    <subcellularLocation>
        <location evidence="1">Membrane</location>
        <topology evidence="1">Multi-pass membrane protein</topology>
    </subcellularLocation>
</comment>
<dbReference type="Pfam" id="PF04932">
    <property type="entry name" value="Wzy_C"/>
    <property type="match status" value="1"/>
</dbReference>
<feature type="transmembrane region" description="Helical" evidence="5">
    <location>
        <begin position="20"/>
        <end position="46"/>
    </location>
</feature>
<feature type="transmembrane region" description="Helical" evidence="5">
    <location>
        <begin position="424"/>
        <end position="442"/>
    </location>
</feature>
<evidence type="ECO:0000256" key="1">
    <source>
        <dbReference type="ARBA" id="ARBA00004141"/>
    </source>
</evidence>
<keyword evidence="2 5" id="KW-0812">Transmembrane</keyword>
<keyword evidence="4 5" id="KW-0472">Membrane</keyword>
<dbReference type="InterPro" id="IPR007016">
    <property type="entry name" value="O-antigen_ligase-rel_domated"/>
</dbReference>
<feature type="transmembrane region" description="Helical" evidence="5">
    <location>
        <begin position="183"/>
        <end position="205"/>
    </location>
</feature>
<feature type="transmembrane region" description="Helical" evidence="5">
    <location>
        <begin position="302"/>
        <end position="324"/>
    </location>
</feature>
<evidence type="ECO:0000259" key="6">
    <source>
        <dbReference type="Pfam" id="PF04932"/>
    </source>
</evidence>
<dbReference type="AlphaFoldDB" id="A0A0G1YF38"/>
<feature type="transmembrane region" description="Helical" evidence="5">
    <location>
        <begin position="228"/>
        <end position="246"/>
    </location>
</feature>
<dbReference type="PANTHER" id="PTHR37422">
    <property type="entry name" value="TEICHURONIC ACID BIOSYNTHESIS PROTEIN TUAE"/>
    <property type="match status" value="1"/>
</dbReference>
<feature type="transmembrane region" description="Helical" evidence="5">
    <location>
        <begin position="151"/>
        <end position="171"/>
    </location>
</feature>
<comment type="caution">
    <text evidence="7">The sequence shown here is derived from an EMBL/GenBank/DDBJ whole genome shotgun (WGS) entry which is preliminary data.</text>
</comment>
<dbReference type="PANTHER" id="PTHR37422:SF13">
    <property type="entry name" value="LIPOPOLYSACCHARIDE BIOSYNTHESIS PROTEIN PA4999-RELATED"/>
    <property type="match status" value="1"/>
</dbReference>
<feature type="domain" description="O-antigen ligase-related" evidence="6">
    <location>
        <begin position="262"/>
        <end position="400"/>
    </location>
</feature>
<sequence length="490" mass="54286">MAKSMPSAYRHTLVLSGLLLLAGTAAILWQGVLFAAVIALAGFLWLLSHRLDLGWYVLVFLAPMMHWTIRLDHYPYLFRGFPSLLQVYAPVVEFWTVGLIIAWMIAKLRAWRQKGTVHIAAPGWRWYGLFVLSAAVSLFSLGPGFSSGVWYIGRFLIFVYAGYVVLGADIIENKKILERSLVAFAASGAVAAIMGVASLVCGAWRDVYGIVRVTPFALGGWAPFGDQHIFLAEAILATLPSAGYLWHLRYRDKDSRQWLSALIAVMIAVALLTLSRAGWIALAVEAAVAAHFAGGKKMWRYYLGRVWPLALAVLPILFYFVYFLSGSDIVRGSNATRWSLTQISWMYFQEHPLIGTGIGSFVPLVADTWYFTLEFGDPVDAHGIVQKIGTEQGILGLVTFALFVWLLLRRVYLRATDLSYDDSARAAAVFGLALMCGSLTFQLFNTQYYSSVMWVPLALALAAQSVHRRDTRVVGFLAPPLARARLVADV</sequence>
<evidence type="ECO:0000256" key="2">
    <source>
        <dbReference type="ARBA" id="ARBA00022692"/>
    </source>
</evidence>
<feature type="transmembrane region" description="Helical" evidence="5">
    <location>
        <begin position="258"/>
        <end position="282"/>
    </location>
</feature>
<evidence type="ECO:0000256" key="4">
    <source>
        <dbReference type="ARBA" id="ARBA00023136"/>
    </source>
</evidence>
<accession>A0A0G1YF38</accession>
<feature type="transmembrane region" description="Helical" evidence="5">
    <location>
        <begin position="53"/>
        <end position="69"/>
    </location>
</feature>
<feature type="transmembrane region" description="Helical" evidence="5">
    <location>
        <begin position="126"/>
        <end position="145"/>
    </location>
</feature>
<dbReference type="EMBL" id="LCRX01000013">
    <property type="protein sequence ID" value="KKW41841.1"/>
    <property type="molecule type" value="Genomic_DNA"/>
</dbReference>
<evidence type="ECO:0000256" key="5">
    <source>
        <dbReference type="SAM" id="Phobius"/>
    </source>
</evidence>
<dbReference type="GO" id="GO:0016020">
    <property type="term" value="C:membrane"/>
    <property type="evidence" value="ECO:0007669"/>
    <property type="project" value="UniProtKB-SubCell"/>
</dbReference>
<proteinExistence type="predicted"/>
<keyword evidence="3 5" id="KW-1133">Transmembrane helix</keyword>
<reference evidence="7 8" key="1">
    <citation type="journal article" date="2015" name="Nature">
        <title>rRNA introns, odd ribosomes, and small enigmatic genomes across a large radiation of phyla.</title>
        <authorList>
            <person name="Brown C.T."/>
            <person name="Hug L.A."/>
            <person name="Thomas B.C."/>
            <person name="Sharon I."/>
            <person name="Castelle C.J."/>
            <person name="Singh A."/>
            <person name="Wilkins M.J."/>
            <person name="Williams K.H."/>
            <person name="Banfield J.F."/>
        </authorList>
    </citation>
    <scope>NUCLEOTIDE SEQUENCE [LARGE SCALE GENOMIC DNA]</scope>
</reference>
<dbReference type="STRING" id="1619044.UY92_C0013G0040"/>
<feature type="transmembrane region" description="Helical" evidence="5">
    <location>
        <begin position="393"/>
        <end position="412"/>
    </location>
</feature>
<organism evidence="7 8">
    <name type="scientific">Candidatus Magasanikbacteria bacterium GW2011_GWA2_56_11</name>
    <dbReference type="NCBI Taxonomy" id="1619044"/>
    <lineage>
        <taxon>Bacteria</taxon>
        <taxon>Candidatus Magasanikiibacteriota</taxon>
    </lineage>
</organism>
<protein>
    <recommendedName>
        <fullName evidence="6">O-antigen ligase-related domain-containing protein</fullName>
    </recommendedName>
</protein>
<evidence type="ECO:0000313" key="8">
    <source>
        <dbReference type="Proteomes" id="UP000033870"/>
    </source>
</evidence>
<evidence type="ECO:0000313" key="7">
    <source>
        <dbReference type="EMBL" id="KKW41841.1"/>
    </source>
</evidence>
<feature type="transmembrane region" description="Helical" evidence="5">
    <location>
        <begin position="81"/>
        <end position="105"/>
    </location>
</feature>
<gene>
    <name evidence="7" type="ORF">UY92_C0013G0040</name>
</gene>
<evidence type="ECO:0000256" key="3">
    <source>
        <dbReference type="ARBA" id="ARBA00022989"/>
    </source>
</evidence>
<dbReference type="Proteomes" id="UP000033870">
    <property type="component" value="Unassembled WGS sequence"/>
</dbReference>
<dbReference type="InterPro" id="IPR051533">
    <property type="entry name" value="WaaL-like"/>
</dbReference>